<gene>
    <name evidence="1" type="ORF">FBZ95_11182</name>
</gene>
<protein>
    <submittedName>
        <fullName evidence="1">Uncharacterized protein</fullName>
    </submittedName>
</protein>
<accession>A0A560JGQ3</accession>
<dbReference type="EMBL" id="VITW01000011">
    <property type="protein sequence ID" value="TWB68524.1"/>
    <property type="molecule type" value="Genomic_DNA"/>
</dbReference>
<comment type="caution">
    <text evidence="1">The sequence shown here is derived from an EMBL/GenBank/DDBJ whole genome shotgun (WGS) entry which is preliminary data.</text>
</comment>
<sequence>MFLMAYSLRLAVAVRLIEKDRRALRRRPCSATAGPETGSVAFHSGLIGSIRHSVGAIAQGYEGGIPR</sequence>
<evidence type="ECO:0000313" key="1">
    <source>
        <dbReference type="EMBL" id="TWB68524.1"/>
    </source>
</evidence>
<proteinExistence type="predicted"/>
<keyword evidence="2" id="KW-1185">Reference proteome</keyword>
<organism evidence="1 2">
    <name type="scientific">Bradyrhizobium sacchari</name>
    <dbReference type="NCBI Taxonomy" id="1399419"/>
    <lineage>
        <taxon>Bacteria</taxon>
        <taxon>Pseudomonadati</taxon>
        <taxon>Pseudomonadota</taxon>
        <taxon>Alphaproteobacteria</taxon>
        <taxon>Hyphomicrobiales</taxon>
        <taxon>Nitrobacteraceae</taxon>
        <taxon>Bradyrhizobium</taxon>
    </lineage>
</organism>
<reference evidence="1 2" key="1">
    <citation type="submission" date="2019-06" db="EMBL/GenBank/DDBJ databases">
        <title>Genomic Encyclopedia of Type Strains, Phase IV (KMG-V): Genome sequencing to study the core and pangenomes of soil and plant-associated prokaryotes.</title>
        <authorList>
            <person name="Whitman W."/>
        </authorList>
    </citation>
    <scope>NUCLEOTIDE SEQUENCE [LARGE SCALE GENOMIC DNA]</scope>
    <source>
        <strain evidence="1 2">BR 10556</strain>
    </source>
</reference>
<dbReference type="Proteomes" id="UP000315914">
    <property type="component" value="Unassembled WGS sequence"/>
</dbReference>
<name>A0A560JGQ3_9BRAD</name>
<dbReference type="AlphaFoldDB" id="A0A560JGQ3"/>
<evidence type="ECO:0000313" key="2">
    <source>
        <dbReference type="Proteomes" id="UP000315914"/>
    </source>
</evidence>